<reference evidence="3" key="1">
    <citation type="journal article" date="2014" name="Proc. Natl. Acad. Sci. U.S.A.">
        <title>Extensive sampling of basidiomycete genomes demonstrates inadequacy of the white-rot/brown-rot paradigm for wood decay fungi.</title>
        <authorList>
            <person name="Riley R."/>
            <person name="Salamov A.A."/>
            <person name="Brown D.W."/>
            <person name="Nagy L.G."/>
            <person name="Floudas D."/>
            <person name="Held B.W."/>
            <person name="Levasseur A."/>
            <person name="Lombard V."/>
            <person name="Morin E."/>
            <person name="Otillar R."/>
            <person name="Lindquist E.A."/>
            <person name="Sun H."/>
            <person name="LaButti K.M."/>
            <person name="Schmutz J."/>
            <person name="Jabbour D."/>
            <person name="Luo H."/>
            <person name="Baker S.E."/>
            <person name="Pisabarro A.G."/>
            <person name="Walton J.D."/>
            <person name="Blanchette R.A."/>
            <person name="Henrissat B."/>
            <person name="Martin F."/>
            <person name="Cullen D."/>
            <person name="Hibbett D.S."/>
            <person name="Grigoriev I.V."/>
        </authorList>
    </citation>
    <scope>NUCLEOTIDE SEQUENCE [LARGE SCALE GENOMIC DNA]</scope>
    <source>
        <strain evidence="3">FD-172 SS1</strain>
    </source>
</reference>
<proteinExistence type="predicted"/>
<name>A0A067MLU1_BOTB1</name>
<evidence type="ECO:0000256" key="1">
    <source>
        <dbReference type="SAM" id="MobiDB-lite"/>
    </source>
</evidence>
<gene>
    <name evidence="2" type="ORF">BOTBODRAFT_145066</name>
</gene>
<dbReference type="HOGENOM" id="CLU_1049681_0_0_1"/>
<keyword evidence="3" id="KW-1185">Reference proteome</keyword>
<feature type="region of interest" description="Disordered" evidence="1">
    <location>
        <begin position="128"/>
        <end position="150"/>
    </location>
</feature>
<dbReference type="EMBL" id="KL198031">
    <property type="protein sequence ID" value="KDQ15700.1"/>
    <property type="molecule type" value="Genomic_DNA"/>
</dbReference>
<evidence type="ECO:0000313" key="2">
    <source>
        <dbReference type="EMBL" id="KDQ15700.1"/>
    </source>
</evidence>
<protein>
    <submittedName>
        <fullName evidence="2">Uncharacterized protein</fullName>
    </submittedName>
</protein>
<dbReference type="AlphaFoldDB" id="A0A067MLU1"/>
<accession>A0A067MLU1</accession>
<dbReference type="Proteomes" id="UP000027195">
    <property type="component" value="Unassembled WGS sequence"/>
</dbReference>
<dbReference type="InParanoid" id="A0A067MLU1"/>
<evidence type="ECO:0000313" key="3">
    <source>
        <dbReference type="Proteomes" id="UP000027195"/>
    </source>
</evidence>
<organism evidence="2 3">
    <name type="scientific">Botryobasidium botryosum (strain FD-172 SS1)</name>
    <dbReference type="NCBI Taxonomy" id="930990"/>
    <lineage>
        <taxon>Eukaryota</taxon>
        <taxon>Fungi</taxon>
        <taxon>Dikarya</taxon>
        <taxon>Basidiomycota</taxon>
        <taxon>Agaricomycotina</taxon>
        <taxon>Agaricomycetes</taxon>
        <taxon>Cantharellales</taxon>
        <taxon>Botryobasidiaceae</taxon>
        <taxon>Botryobasidium</taxon>
    </lineage>
</organism>
<sequence>MPSTFRSPLFIATTPFSQPLAASSPAPVDNTLSPARMAFDSAPNLNTPMSLPVARGVFTRRRSISRPPSDIGSEPFAYILSYDGLPVRSLTHEVDPLSIPLPSSFLSTVGLKCQDAEPCDPVFPGGPNPFGAIGQGRPRSTSPRHRRSPRLWLSPSTRPLRFDLFRDWDVLTTPPLSPATSTCSSVDSIEVPPLPEVLASLKKLLAEPKPVPFIAPIPAPCDEDSAPISMWARIARAKAQEVHVAWGENAAGALEVAGEHTGWSY</sequence>